<keyword evidence="3" id="KW-1185">Reference proteome</keyword>
<comment type="caution">
    <text evidence="2">The sequence shown here is derived from an EMBL/GenBank/DDBJ whole genome shotgun (WGS) entry which is preliminary data.</text>
</comment>
<name>A0A8E0RVN5_9TREM</name>
<keyword evidence="1" id="KW-0175">Coiled coil</keyword>
<protein>
    <submittedName>
        <fullName evidence="2">Uncharacterized protein</fullName>
    </submittedName>
</protein>
<dbReference type="AlphaFoldDB" id="A0A8E0RVN5"/>
<dbReference type="EMBL" id="LUCM01004628">
    <property type="protein sequence ID" value="KAA0194078.1"/>
    <property type="molecule type" value="Genomic_DNA"/>
</dbReference>
<sequence>MQLKVRRTKLARCFQLGSPNCICENPLNTVLGNVASLNKLDLLAEVSKQQFQIAALENAKRELEMQVEHLLVSFIK</sequence>
<reference evidence="2" key="1">
    <citation type="submission" date="2019-05" db="EMBL/GenBank/DDBJ databases">
        <title>Annotation for the trematode Fasciolopsis buski.</title>
        <authorList>
            <person name="Choi Y.-J."/>
        </authorList>
    </citation>
    <scope>NUCLEOTIDE SEQUENCE</scope>
    <source>
        <strain evidence="2">HT</strain>
        <tissue evidence="2">Whole worm</tissue>
    </source>
</reference>
<evidence type="ECO:0000256" key="1">
    <source>
        <dbReference type="SAM" id="Coils"/>
    </source>
</evidence>
<gene>
    <name evidence="2" type="ORF">FBUS_03269</name>
</gene>
<accession>A0A8E0RVN5</accession>
<proteinExistence type="predicted"/>
<organism evidence="2 3">
    <name type="scientific">Fasciolopsis buskii</name>
    <dbReference type="NCBI Taxonomy" id="27845"/>
    <lineage>
        <taxon>Eukaryota</taxon>
        <taxon>Metazoa</taxon>
        <taxon>Spiralia</taxon>
        <taxon>Lophotrochozoa</taxon>
        <taxon>Platyhelminthes</taxon>
        <taxon>Trematoda</taxon>
        <taxon>Digenea</taxon>
        <taxon>Plagiorchiida</taxon>
        <taxon>Echinostomata</taxon>
        <taxon>Echinostomatoidea</taxon>
        <taxon>Fasciolidae</taxon>
        <taxon>Fasciolopsis</taxon>
    </lineage>
</organism>
<evidence type="ECO:0000313" key="2">
    <source>
        <dbReference type="EMBL" id="KAA0194078.1"/>
    </source>
</evidence>
<dbReference type="Proteomes" id="UP000728185">
    <property type="component" value="Unassembled WGS sequence"/>
</dbReference>
<feature type="coiled-coil region" evidence="1">
    <location>
        <begin position="46"/>
        <end position="73"/>
    </location>
</feature>
<evidence type="ECO:0000313" key="3">
    <source>
        <dbReference type="Proteomes" id="UP000728185"/>
    </source>
</evidence>